<dbReference type="SUPFAM" id="SSF54427">
    <property type="entry name" value="NTF2-like"/>
    <property type="match status" value="1"/>
</dbReference>
<dbReference type="Proteomes" id="UP000092484">
    <property type="component" value="Unassembled WGS sequence"/>
</dbReference>
<gene>
    <name evidence="2" type="ORF">I603_1425</name>
</gene>
<dbReference type="Pfam" id="PF13577">
    <property type="entry name" value="SnoaL_4"/>
    <property type="match status" value="1"/>
</dbReference>
<dbReference type="GO" id="GO:0051213">
    <property type="term" value="F:dioxygenase activity"/>
    <property type="evidence" value="ECO:0007669"/>
    <property type="project" value="UniProtKB-KW"/>
</dbReference>
<dbReference type="RefSeq" id="WP_068863535.1">
    <property type="nucleotide sequence ID" value="NZ_LZYB01000003.1"/>
</dbReference>
<keyword evidence="3" id="KW-1185">Reference proteome</keyword>
<dbReference type="EMBL" id="LZYB01000003">
    <property type="protein sequence ID" value="OBV11017.1"/>
    <property type="molecule type" value="Genomic_DNA"/>
</dbReference>
<protein>
    <submittedName>
        <fullName evidence="2">Aromatic-ring-hydroxylating dioxygenase beta subunit</fullName>
    </submittedName>
</protein>
<reference evidence="2 3" key="1">
    <citation type="submission" date="2016-06" db="EMBL/GenBank/DDBJ databases">
        <title>Genome sequence of Porphyrobacter dokdonensis DSW-74.</title>
        <authorList>
            <person name="Kim J.F."/>
            <person name="Song J.Y."/>
        </authorList>
    </citation>
    <scope>NUCLEOTIDE SEQUENCE [LARGE SCALE GENOMIC DNA]</scope>
    <source>
        <strain evidence="2 3">DSW-74</strain>
    </source>
</reference>
<dbReference type="CDD" id="cd00531">
    <property type="entry name" value="NTF2_like"/>
    <property type="match status" value="1"/>
</dbReference>
<dbReference type="Gene3D" id="3.10.450.50">
    <property type="match status" value="1"/>
</dbReference>
<name>A0A1A7BHV5_9SPHN</name>
<sequence length="170" mass="18682">MDNHEVVNRLAIAETLALYCRAIDRCDAALLAEVFTPDSRIDYGDGAKPPAETISGLMAGLGAMRLTQHNIANTVIRFTGDARAKAETNCVALHIIPGPDGETELVVGGRYLDRLVKREGRWRIAERLYVMDWNRSQPATMQLAGGLFDGLLRRGARGSDDPSTAWWDEA</sequence>
<proteinExistence type="predicted"/>
<keyword evidence="2" id="KW-0560">Oxidoreductase</keyword>
<dbReference type="STRING" id="1300349.I603_1425"/>
<evidence type="ECO:0000259" key="1">
    <source>
        <dbReference type="Pfam" id="PF13577"/>
    </source>
</evidence>
<dbReference type="AlphaFoldDB" id="A0A1A7BHV5"/>
<keyword evidence="2" id="KW-0223">Dioxygenase</keyword>
<evidence type="ECO:0000313" key="2">
    <source>
        <dbReference type="EMBL" id="OBV11017.1"/>
    </source>
</evidence>
<comment type="caution">
    <text evidence="2">The sequence shown here is derived from an EMBL/GenBank/DDBJ whole genome shotgun (WGS) entry which is preliminary data.</text>
</comment>
<organism evidence="2 3">
    <name type="scientific">Erythrobacter dokdonensis DSW-74</name>
    <dbReference type="NCBI Taxonomy" id="1300349"/>
    <lineage>
        <taxon>Bacteria</taxon>
        <taxon>Pseudomonadati</taxon>
        <taxon>Pseudomonadota</taxon>
        <taxon>Alphaproteobacteria</taxon>
        <taxon>Sphingomonadales</taxon>
        <taxon>Erythrobacteraceae</taxon>
        <taxon>Erythrobacter/Porphyrobacter group</taxon>
        <taxon>Erythrobacter</taxon>
    </lineage>
</organism>
<evidence type="ECO:0000313" key="3">
    <source>
        <dbReference type="Proteomes" id="UP000092484"/>
    </source>
</evidence>
<accession>A0A1A7BHV5</accession>
<dbReference type="InterPro" id="IPR032710">
    <property type="entry name" value="NTF2-like_dom_sf"/>
</dbReference>
<dbReference type="InterPro" id="IPR037401">
    <property type="entry name" value="SnoaL-like"/>
</dbReference>
<feature type="domain" description="SnoaL-like" evidence="1">
    <location>
        <begin position="8"/>
        <end position="127"/>
    </location>
</feature>